<name>A0A4U5PIC2_STECR</name>
<organism evidence="1 2">
    <name type="scientific">Steinernema carpocapsae</name>
    <name type="common">Entomopathogenic nematode</name>
    <dbReference type="NCBI Taxonomy" id="34508"/>
    <lineage>
        <taxon>Eukaryota</taxon>
        <taxon>Metazoa</taxon>
        <taxon>Ecdysozoa</taxon>
        <taxon>Nematoda</taxon>
        <taxon>Chromadorea</taxon>
        <taxon>Rhabditida</taxon>
        <taxon>Tylenchina</taxon>
        <taxon>Panagrolaimomorpha</taxon>
        <taxon>Strongyloidoidea</taxon>
        <taxon>Steinernematidae</taxon>
        <taxon>Steinernema</taxon>
    </lineage>
</organism>
<keyword evidence="2" id="KW-1185">Reference proteome</keyword>
<evidence type="ECO:0000313" key="2">
    <source>
        <dbReference type="Proteomes" id="UP000298663"/>
    </source>
</evidence>
<sequence length="91" mass="10982">MFYFCEAKVKRLKILTPGKEFMVNVQAILFQPRSNTKNRRISYVCFLERQNKLLHTRWAKKRHRSYLNGVVFSKVAMLRKVVHLVYPHQMN</sequence>
<dbReference type="AlphaFoldDB" id="A0A4U5PIC2"/>
<dbReference type="EMBL" id="AZBU02000002">
    <property type="protein sequence ID" value="TKR96389.1"/>
    <property type="molecule type" value="Genomic_DNA"/>
</dbReference>
<dbReference type="Proteomes" id="UP000298663">
    <property type="component" value="Unassembled WGS sequence"/>
</dbReference>
<reference evidence="1 2" key="2">
    <citation type="journal article" date="2019" name="G3 (Bethesda)">
        <title>Hybrid Assembly of the Genome of the Entomopathogenic Nematode Steinernema carpocapsae Identifies the X-Chromosome.</title>
        <authorList>
            <person name="Serra L."/>
            <person name="Macchietto M."/>
            <person name="Macias-Munoz A."/>
            <person name="McGill C.J."/>
            <person name="Rodriguez I.M."/>
            <person name="Rodriguez B."/>
            <person name="Murad R."/>
            <person name="Mortazavi A."/>
        </authorList>
    </citation>
    <scope>NUCLEOTIDE SEQUENCE [LARGE SCALE GENOMIC DNA]</scope>
    <source>
        <strain evidence="1 2">ALL</strain>
    </source>
</reference>
<proteinExistence type="predicted"/>
<accession>A0A4U5PIC2</accession>
<gene>
    <name evidence="1" type="ORF">L596_010410</name>
</gene>
<comment type="caution">
    <text evidence="1">The sequence shown here is derived from an EMBL/GenBank/DDBJ whole genome shotgun (WGS) entry which is preliminary data.</text>
</comment>
<reference evidence="1 2" key="1">
    <citation type="journal article" date="2015" name="Genome Biol.">
        <title>Comparative genomics of Steinernema reveals deeply conserved gene regulatory networks.</title>
        <authorList>
            <person name="Dillman A.R."/>
            <person name="Macchietto M."/>
            <person name="Porter C.F."/>
            <person name="Rogers A."/>
            <person name="Williams B."/>
            <person name="Antoshechkin I."/>
            <person name="Lee M.M."/>
            <person name="Goodwin Z."/>
            <person name="Lu X."/>
            <person name="Lewis E.E."/>
            <person name="Goodrich-Blair H."/>
            <person name="Stock S.P."/>
            <person name="Adams B.J."/>
            <person name="Sternberg P.W."/>
            <person name="Mortazavi A."/>
        </authorList>
    </citation>
    <scope>NUCLEOTIDE SEQUENCE [LARGE SCALE GENOMIC DNA]</scope>
    <source>
        <strain evidence="1 2">ALL</strain>
    </source>
</reference>
<protein>
    <submittedName>
        <fullName evidence="1">Uncharacterized protein</fullName>
    </submittedName>
</protein>
<evidence type="ECO:0000313" key="1">
    <source>
        <dbReference type="EMBL" id="TKR96389.1"/>
    </source>
</evidence>